<keyword evidence="1" id="KW-0812">Transmembrane</keyword>
<dbReference type="Proteomes" id="UP000481583">
    <property type="component" value="Unassembled WGS sequence"/>
</dbReference>
<name>A0A6G4U4N7_9ACTN</name>
<reference evidence="2 3" key="1">
    <citation type="submission" date="2020-02" db="EMBL/GenBank/DDBJ databases">
        <title>Whole-genome analyses of novel actinobacteria.</title>
        <authorList>
            <person name="Sahin N."/>
        </authorList>
    </citation>
    <scope>NUCLEOTIDE SEQUENCE [LARGE SCALE GENOMIC DNA]</scope>
    <source>
        <strain evidence="2 3">A7024</strain>
    </source>
</reference>
<evidence type="ECO:0000313" key="3">
    <source>
        <dbReference type="Proteomes" id="UP000481583"/>
    </source>
</evidence>
<dbReference type="EMBL" id="JAAKZV010000123">
    <property type="protein sequence ID" value="NGN67053.1"/>
    <property type="molecule type" value="Genomic_DNA"/>
</dbReference>
<evidence type="ECO:0000256" key="1">
    <source>
        <dbReference type="SAM" id="Phobius"/>
    </source>
</evidence>
<feature type="transmembrane region" description="Helical" evidence="1">
    <location>
        <begin position="66"/>
        <end position="84"/>
    </location>
</feature>
<dbReference type="RefSeq" id="WP_165240355.1">
    <property type="nucleotide sequence ID" value="NZ_JAAKZV010000123.1"/>
</dbReference>
<comment type="caution">
    <text evidence="2">The sequence shown here is derived from an EMBL/GenBank/DDBJ whole genome shotgun (WGS) entry which is preliminary data.</text>
</comment>
<keyword evidence="1" id="KW-1133">Transmembrane helix</keyword>
<keyword evidence="3" id="KW-1185">Reference proteome</keyword>
<feature type="transmembrane region" description="Helical" evidence="1">
    <location>
        <begin position="21"/>
        <end position="46"/>
    </location>
</feature>
<evidence type="ECO:0000313" key="2">
    <source>
        <dbReference type="EMBL" id="NGN67053.1"/>
    </source>
</evidence>
<keyword evidence="1" id="KW-0472">Membrane</keyword>
<feature type="transmembrane region" description="Helical" evidence="1">
    <location>
        <begin position="121"/>
        <end position="143"/>
    </location>
</feature>
<organism evidence="2 3">
    <name type="scientific">Streptomyces coryli</name>
    <dbReference type="NCBI Taxonomy" id="1128680"/>
    <lineage>
        <taxon>Bacteria</taxon>
        <taxon>Bacillati</taxon>
        <taxon>Actinomycetota</taxon>
        <taxon>Actinomycetes</taxon>
        <taxon>Kitasatosporales</taxon>
        <taxon>Streptomycetaceae</taxon>
        <taxon>Streptomyces</taxon>
    </lineage>
</organism>
<sequence length="149" mass="15905">MTHYGSGGQSAYGGTAERPRFANFMLPWGVGLVSNIVLQAMLAYVLWEVIAGDDVTRFNGTGTSLLLIQLPSAICFALATWLAATVHRPPSRDSALRHCIAAFTPAVLLQLLVWAGQGSDLTTASFLAQVAVLTVGSTVGFLLDRLRTR</sequence>
<feature type="transmembrane region" description="Helical" evidence="1">
    <location>
        <begin position="96"/>
        <end position="115"/>
    </location>
</feature>
<proteinExistence type="predicted"/>
<gene>
    <name evidence="2" type="ORF">G5C51_24490</name>
</gene>
<protein>
    <submittedName>
        <fullName evidence="2">Uncharacterized protein</fullName>
    </submittedName>
</protein>
<accession>A0A6G4U4N7</accession>
<dbReference type="AlphaFoldDB" id="A0A6G4U4N7"/>